<dbReference type="RefSeq" id="WP_058117824.1">
    <property type="nucleotide sequence ID" value="NZ_CAMREZ010000012.1"/>
</dbReference>
<gene>
    <name evidence="2" type="ORF">C7373_104201</name>
    <name evidence="1" type="ORF">IB211_01845</name>
</gene>
<evidence type="ECO:0000313" key="2">
    <source>
        <dbReference type="EMBL" id="PVY58603.1"/>
    </source>
</evidence>
<dbReference type="EMBL" id="QEKK01000004">
    <property type="protein sequence ID" value="PVY58603.1"/>
    <property type="molecule type" value="Genomic_DNA"/>
</dbReference>
<dbReference type="eggNOG" id="ENOG5032RPH">
    <property type="taxonomic scope" value="Bacteria"/>
</dbReference>
<reference evidence="3" key="2">
    <citation type="submission" date="2015-04" db="EMBL/GenBank/DDBJ databases">
        <title>A butyrogenic pathway from the amino acid lysine in a human gut commensal.</title>
        <authorList>
            <person name="de Vos W.M."/>
            <person name="Bui N.T.P."/>
            <person name="Plugge C.M."/>
            <person name="Ritari J."/>
        </authorList>
    </citation>
    <scope>NUCLEOTIDE SEQUENCE [LARGE SCALE GENOMIC DNA]</scope>
    <source>
        <strain evidence="3">AF211</strain>
    </source>
</reference>
<dbReference type="EMBL" id="CP011307">
    <property type="protein sequence ID" value="ALP94236.1"/>
    <property type="molecule type" value="Genomic_DNA"/>
</dbReference>
<proteinExistence type="predicted"/>
<dbReference type="KEGG" id="ibu:IB211_01845"/>
<dbReference type="GeneID" id="93228946"/>
<evidence type="ECO:0000313" key="1">
    <source>
        <dbReference type="EMBL" id="ALP94236.1"/>
    </source>
</evidence>
<dbReference type="OrthoDB" id="1862081at2"/>
<keyword evidence="3" id="KW-1185">Reference proteome</keyword>
<dbReference type="STRING" id="1297617.IB211_01845"/>
<reference evidence="2 4" key="3">
    <citation type="submission" date="2018-04" db="EMBL/GenBank/DDBJ databases">
        <title>Genomic Encyclopedia of Type Strains, Phase IV (KMG-IV): sequencing the most valuable type-strain genomes for metagenomic binning, comparative biology and taxonomic classification.</title>
        <authorList>
            <person name="Goeker M."/>
        </authorList>
    </citation>
    <scope>NUCLEOTIDE SEQUENCE [LARGE SCALE GENOMIC DNA]</scope>
    <source>
        <strain evidence="2 4">DSM 26588</strain>
    </source>
</reference>
<dbReference type="Proteomes" id="UP000064844">
    <property type="component" value="Chromosome"/>
</dbReference>
<reference evidence="1 3" key="1">
    <citation type="journal article" date="2015" name="Nat. Commun.">
        <title>Production of butyrate from lysine and the Amadori product fructoselysine by a human gut commensal.</title>
        <authorList>
            <person name="Bui T.P."/>
            <person name="Ritari J."/>
            <person name="Boeren S."/>
            <person name="de Waard P."/>
            <person name="Plugge C.M."/>
            <person name="de Vos W.M."/>
        </authorList>
    </citation>
    <scope>NUCLEOTIDE SEQUENCE [LARGE SCALE GENOMIC DNA]</scope>
    <source>
        <strain evidence="1 3">AF211</strain>
    </source>
</reference>
<evidence type="ECO:0000313" key="3">
    <source>
        <dbReference type="Proteomes" id="UP000064844"/>
    </source>
</evidence>
<sequence>MRRLWIAVAFLAAVFAATLVNSHYLKTFSTELTSLLTQAESLAERGEWSEAESLTQQALASWEEHDLYLYTMLRHSDTDQVHSGFQEVLEFIRCEEGGEYSAANARLVSQIELLYEMEEFSLKNLL</sequence>
<protein>
    <submittedName>
        <fullName evidence="2">Uncharacterized protein DUF4363</fullName>
    </submittedName>
</protein>
<evidence type="ECO:0000313" key="4">
    <source>
        <dbReference type="Proteomes" id="UP000245778"/>
    </source>
</evidence>
<accession>A0A0S2W4H3</accession>
<name>A0A0S2W4H3_9FIRM</name>
<dbReference type="Pfam" id="PF14276">
    <property type="entry name" value="DUF4363"/>
    <property type="match status" value="1"/>
</dbReference>
<dbReference type="Proteomes" id="UP000245778">
    <property type="component" value="Unassembled WGS sequence"/>
</dbReference>
<dbReference type="InterPro" id="IPR025373">
    <property type="entry name" value="DUF4363"/>
</dbReference>
<organism evidence="1 3">
    <name type="scientific">Intestinimonas butyriciproducens</name>
    <dbReference type="NCBI Taxonomy" id="1297617"/>
    <lineage>
        <taxon>Bacteria</taxon>
        <taxon>Bacillati</taxon>
        <taxon>Bacillota</taxon>
        <taxon>Clostridia</taxon>
        <taxon>Eubacteriales</taxon>
        <taxon>Intestinimonas</taxon>
    </lineage>
</organism>
<dbReference type="AlphaFoldDB" id="A0A0S2W4H3"/>